<dbReference type="OrthoDB" id="4367253at2759"/>
<reference evidence="1 2" key="1">
    <citation type="submission" date="2016-10" db="EMBL/GenBank/DDBJ databases">
        <title>Genome sequence of the ascomycete fungus Penicillium subrubescens.</title>
        <authorList>
            <person name="De Vries R.P."/>
            <person name="Peng M."/>
            <person name="Dilokpimol A."/>
            <person name="Hilden K."/>
            <person name="Makela M.R."/>
            <person name="Grigoriev I."/>
            <person name="Riley R."/>
            <person name="Granchi Z."/>
        </authorList>
    </citation>
    <scope>NUCLEOTIDE SEQUENCE [LARGE SCALE GENOMIC DNA]</scope>
    <source>
        <strain evidence="1 2">CBS 132785</strain>
    </source>
</reference>
<evidence type="ECO:0000313" key="2">
    <source>
        <dbReference type="Proteomes" id="UP000186955"/>
    </source>
</evidence>
<sequence>MQFNLATPKRDSHCHPLQTRVQVVVNFLRQRLLVAMMAKKVRKDAKLALQEALECTLDRSTQPGSPLCLDDDESTQAVELFDDEEIEIQISFDFDLQSSLTRFSCWTGALSKDFGPDMSVRYPRPVFEYFSKYIWFVIVSLAWSSV</sequence>
<gene>
    <name evidence="1" type="ORF">PENSUB_3131</name>
</gene>
<keyword evidence="2" id="KW-1185">Reference proteome</keyword>
<proteinExistence type="predicted"/>
<organism evidence="1 2">
    <name type="scientific">Penicillium subrubescens</name>
    <dbReference type="NCBI Taxonomy" id="1316194"/>
    <lineage>
        <taxon>Eukaryota</taxon>
        <taxon>Fungi</taxon>
        <taxon>Dikarya</taxon>
        <taxon>Ascomycota</taxon>
        <taxon>Pezizomycotina</taxon>
        <taxon>Eurotiomycetes</taxon>
        <taxon>Eurotiomycetidae</taxon>
        <taxon>Eurotiales</taxon>
        <taxon>Aspergillaceae</taxon>
        <taxon>Penicillium</taxon>
    </lineage>
</organism>
<dbReference type="Proteomes" id="UP000186955">
    <property type="component" value="Unassembled WGS sequence"/>
</dbReference>
<comment type="caution">
    <text evidence="1">The sequence shown here is derived from an EMBL/GenBank/DDBJ whole genome shotgun (WGS) entry which is preliminary data.</text>
</comment>
<protein>
    <submittedName>
        <fullName evidence="1">Uncharacterized protein</fullName>
    </submittedName>
</protein>
<dbReference type="EMBL" id="MNBE01000284">
    <property type="protein sequence ID" value="OKP11360.1"/>
    <property type="molecule type" value="Genomic_DNA"/>
</dbReference>
<name>A0A1Q5UFV5_9EURO</name>
<dbReference type="AlphaFoldDB" id="A0A1Q5UFV5"/>
<accession>A0A1Q5UFV5</accession>
<evidence type="ECO:0000313" key="1">
    <source>
        <dbReference type="EMBL" id="OKP11360.1"/>
    </source>
</evidence>